<keyword evidence="9" id="KW-0548">Nucleotidyltransferase</keyword>
<feature type="domain" description="HTH hxlR-type" evidence="8">
    <location>
        <begin position="11"/>
        <end position="108"/>
    </location>
</feature>
<organism evidence="9">
    <name type="scientific">Serratia marcescens</name>
    <dbReference type="NCBI Taxonomy" id="615"/>
    <lineage>
        <taxon>Bacteria</taxon>
        <taxon>Pseudomonadati</taxon>
        <taxon>Pseudomonadota</taxon>
        <taxon>Gammaproteobacteria</taxon>
        <taxon>Enterobacterales</taxon>
        <taxon>Yersiniaceae</taxon>
        <taxon>Serratia</taxon>
    </lineage>
</organism>
<dbReference type="CDD" id="cd05403">
    <property type="entry name" value="NT_KNTase_like"/>
    <property type="match status" value="1"/>
</dbReference>
<accession>A0AAP8PTR0</accession>
<dbReference type="InterPro" id="IPR025184">
    <property type="entry name" value="AadA_C"/>
</dbReference>
<evidence type="ECO:0000256" key="2">
    <source>
        <dbReference type="ARBA" id="ARBA00023015"/>
    </source>
</evidence>
<dbReference type="InterPro" id="IPR036388">
    <property type="entry name" value="WH-like_DNA-bd_sf"/>
</dbReference>
<name>A0AAP8PTR0_SERMA</name>
<dbReference type="InterPro" id="IPR043519">
    <property type="entry name" value="NT_sf"/>
</dbReference>
<dbReference type="InterPro" id="IPR036390">
    <property type="entry name" value="WH_DNA-bd_sf"/>
</dbReference>
<dbReference type="SUPFAM" id="SSF81301">
    <property type="entry name" value="Nucleotidyltransferase"/>
    <property type="match status" value="1"/>
</dbReference>
<dbReference type="InterPro" id="IPR002934">
    <property type="entry name" value="Polymerase_NTP_transf_dom"/>
</dbReference>
<proteinExistence type="predicted"/>
<evidence type="ECO:0000256" key="1">
    <source>
        <dbReference type="ARBA" id="ARBA00022679"/>
    </source>
</evidence>
<comment type="catalytic activity">
    <reaction evidence="7">
        <text>streptomycin + ATP = 3''-O-adenylylstreptomycin + diphosphate</text>
        <dbReference type="Rhea" id="RHEA:20245"/>
        <dbReference type="ChEBI" id="CHEBI:30616"/>
        <dbReference type="ChEBI" id="CHEBI:33019"/>
        <dbReference type="ChEBI" id="CHEBI:58007"/>
        <dbReference type="ChEBI" id="CHEBI:58605"/>
        <dbReference type="EC" id="2.7.7.47"/>
    </reaction>
</comment>
<dbReference type="PANTHER" id="PTHR33204:SF18">
    <property type="entry name" value="TRANSCRIPTIONAL REGULATORY PROTEIN"/>
    <property type="match status" value="1"/>
</dbReference>
<dbReference type="GO" id="GO:0009012">
    <property type="term" value="F:aminoglycoside 3''-adenylyltransferase activity"/>
    <property type="evidence" value="ECO:0007669"/>
    <property type="project" value="UniProtKB-EC"/>
</dbReference>
<gene>
    <name evidence="9" type="ORF">C3R40_17345</name>
</gene>
<dbReference type="Gene3D" id="1.10.10.10">
    <property type="entry name" value="Winged helix-like DNA-binding domain superfamily/Winged helix DNA-binding domain"/>
    <property type="match status" value="1"/>
</dbReference>
<protein>
    <recommendedName>
        <fullName evidence="6">Aminoglycoside (3'') (9) adenylyltransferase</fullName>
        <ecNumber evidence="5">2.7.7.47</ecNumber>
    </recommendedName>
</protein>
<dbReference type="EMBL" id="PQGI01000013">
    <property type="protein sequence ID" value="POP15787.1"/>
    <property type="molecule type" value="Genomic_DNA"/>
</dbReference>
<dbReference type="SUPFAM" id="SSF46785">
    <property type="entry name" value="Winged helix' DNA-binding domain"/>
    <property type="match status" value="1"/>
</dbReference>
<dbReference type="EC" id="2.7.7.47" evidence="5"/>
<keyword evidence="2" id="KW-0805">Transcription regulation</keyword>
<keyword evidence="1" id="KW-0808">Transferase</keyword>
<dbReference type="Pfam" id="PF01909">
    <property type="entry name" value="NTP_transf_2"/>
    <property type="match status" value="1"/>
</dbReference>
<dbReference type="PROSITE" id="PS51118">
    <property type="entry name" value="HTH_HXLR"/>
    <property type="match status" value="1"/>
</dbReference>
<keyword evidence="3" id="KW-0238">DNA-binding</keyword>
<dbReference type="NCBIfam" id="NF010309">
    <property type="entry name" value="PRK13746.1"/>
    <property type="match status" value="1"/>
</dbReference>
<evidence type="ECO:0000256" key="6">
    <source>
        <dbReference type="ARBA" id="ARBA00035252"/>
    </source>
</evidence>
<dbReference type="InterPro" id="IPR002577">
    <property type="entry name" value="HTH_HxlR"/>
</dbReference>
<evidence type="ECO:0000256" key="5">
    <source>
        <dbReference type="ARBA" id="ARBA00035126"/>
    </source>
</evidence>
<dbReference type="GO" id="GO:0003677">
    <property type="term" value="F:DNA binding"/>
    <property type="evidence" value="ECO:0007669"/>
    <property type="project" value="UniProtKB-KW"/>
</dbReference>
<dbReference type="Pfam" id="PF13427">
    <property type="entry name" value="AadA_C"/>
    <property type="match status" value="1"/>
</dbReference>
<dbReference type="Gene3D" id="3.30.460.10">
    <property type="entry name" value="Beta Polymerase, domain 2"/>
    <property type="match status" value="1"/>
</dbReference>
<dbReference type="PANTHER" id="PTHR33204">
    <property type="entry name" value="TRANSCRIPTIONAL REGULATOR, MARR FAMILY"/>
    <property type="match status" value="1"/>
</dbReference>
<sequence>MKRKSLEDAPCPVARTLDVIGDWWSLLIVRDAFDGVTRFSEFQKGLGMAKNILATRLRALVTHGVLEIVPAADGSAYQEYVLTEKGRALFPVIVGLRQWGEDHLFAEGEAHSTLVESDSGRPVPRLTPIGSAGQTLTPLNTRVVKVGERFEPSFNNRQLAIKETLPTEIAAQIDAAYNVLTEQLGETLLGIHLYGSAVDGGLKPNSDIDILVVISKPLMSTTRAALMKALLTVSAPPDADSIFRPLEVTVLVQTDIKPWRYPPRRELQFGEWLREELLVGIVSPATLDPDVAILLTKARQHHRHLFGTSFELLYDSVPRSDFIAALTDTLSQWNEPDDWHGDECNIVLALARIWFSAATGRIAPKDVAAEWLLERLPSEHQPVLSTARRVYLGQAIDDLSQHQQPLAAFIGYAKTTIASLLTTTASQ</sequence>
<evidence type="ECO:0000256" key="4">
    <source>
        <dbReference type="ARBA" id="ARBA00023163"/>
    </source>
</evidence>
<comment type="caution">
    <text evidence="9">The sequence shown here is derived from an EMBL/GenBank/DDBJ whole genome shotgun (WGS) entry which is preliminary data.</text>
</comment>
<evidence type="ECO:0000256" key="7">
    <source>
        <dbReference type="ARBA" id="ARBA00048566"/>
    </source>
</evidence>
<evidence type="ECO:0000259" key="8">
    <source>
        <dbReference type="PROSITE" id="PS51118"/>
    </source>
</evidence>
<dbReference type="Pfam" id="PF01638">
    <property type="entry name" value="HxlR"/>
    <property type="match status" value="1"/>
</dbReference>
<evidence type="ECO:0000313" key="9">
    <source>
        <dbReference type="EMBL" id="POP15787.1"/>
    </source>
</evidence>
<reference evidence="9" key="1">
    <citation type="submission" date="2018-01" db="EMBL/GenBank/DDBJ databases">
        <title>The opportunistic pathogen Serratia marcescens is an overlooked threat to honeybees.</title>
        <authorList>
            <person name="Raymann K."/>
            <person name="Shaffer Z."/>
            <person name="Coon K."/>
            <person name="Salisbury S."/>
            <person name="Moran N.A."/>
        </authorList>
    </citation>
    <scope>NUCLEOTIDE SEQUENCE [LARGE SCALE GENOMIC DNA]</scope>
    <source>
        <strain evidence="9">KZ19</strain>
    </source>
</reference>
<evidence type="ECO:0000256" key="3">
    <source>
        <dbReference type="ARBA" id="ARBA00023125"/>
    </source>
</evidence>
<dbReference type="AlphaFoldDB" id="A0AAP8PTR0"/>
<keyword evidence="4" id="KW-0804">Transcription</keyword>